<feature type="transmembrane region" description="Helical" evidence="1">
    <location>
        <begin position="292"/>
        <end position="311"/>
    </location>
</feature>
<keyword evidence="1" id="KW-0472">Membrane</keyword>
<sequence length="429" mass="49331">MRFSALPNPRAFIKAPTYTRRVFLTFLLIYLFLFLCARYKSHRDPTSAFFQPKKGYLTAYSDIRFNQAQDFIEQVNNQTNSHAAWRSSDRPNLCVGVATVARKGARYFKSAVGSILEGLSEAERADLHLILFVAHTDPTQHPAYREPWLREVADEVLLYDPSTVNITRIHELESDEHKLYAREKALFDYTYLLKACHAVNAPYIVMLEDDVLAIDGWYHRTQSAIADTERQMKAKTESKWLYLRLFYTEQFLGWNSEEWPSYLFFSLLIDIVLLSALLTLKSRYPHHLPPDTIFLATALCTPLLIGLFFAAGRVTMLPIPAGVHEMPKFGCCSQAFVFPRSRIPDLIQLYESKKVGYVDMLTEEYADAHGEIRWALTPSIVQHMGRKSSKNFDMNQPKLSGGVTELWNFAFETNEPDLLRVEHEGILHS</sequence>
<dbReference type="PANTHER" id="PTHR31410">
    <property type="entry name" value="TRANSMEMBRANE PROTEIN 246"/>
    <property type="match status" value="1"/>
</dbReference>
<dbReference type="OrthoDB" id="2016523at2759"/>
<dbReference type="Proteomes" id="UP000325780">
    <property type="component" value="Unassembled WGS sequence"/>
</dbReference>
<dbReference type="CDD" id="cd22189">
    <property type="entry name" value="PGAP4-like_fungal"/>
    <property type="match status" value="1"/>
</dbReference>
<dbReference type="GO" id="GO:0016757">
    <property type="term" value="F:glycosyltransferase activity"/>
    <property type="evidence" value="ECO:0007669"/>
    <property type="project" value="InterPro"/>
</dbReference>
<dbReference type="PANTHER" id="PTHR31410:SF1">
    <property type="entry name" value="POST-GPI ATTACHMENT TO PROTEINS FACTOR 4"/>
    <property type="match status" value="1"/>
</dbReference>
<evidence type="ECO:0000313" key="3">
    <source>
        <dbReference type="Proteomes" id="UP000325780"/>
    </source>
</evidence>
<proteinExistence type="predicted"/>
<keyword evidence="3" id="KW-1185">Reference proteome</keyword>
<feature type="transmembrane region" description="Helical" evidence="1">
    <location>
        <begin position="262"/>
        <end position="280"/>
    </location>
</feature>
<evidence type="ECO:0008006" key="4">
    <source>
        <dbReference type="Google" id="ProtNLM"/>
    </source>
</evidence>
<evidence type="ECO:0000256" key="1">
    <source>
        <dbReference type="SAM" id="Phobius"/>
    </source>
</evidence>
<feature type="transmembrane region" description="Helical" evidence="1">
    <location>
        <begin position="20"/>
        <end position="37"/>
    </location>
</feature>
<organism evidence="2 3">
    <name type="scientific">Aspergillus avenaceus</name>
    <dbReference type="NCBI Taxonomy" id="36643"/>
    <lineage>
        <taxon>Eukaryota</taxon>
        <taxon>Fungi</taxon>
        <taxon>Dikarya</taxon>
        <taxon>Ascomycota</taxon>
        <taxon>Pezizomycotina</taxon>
        <taxon>Eurotiomycetes</taxon>
        <taxon>Eurotiomycetidae</taxon>
        <taxon>Eurotiales</taxon>
        <taxon>Aspergillaceae</taxon>
        <taxon>Aspergillus</taxon>
        <taxon>Aspergillus subgen. Circumdati</taxon>
    </lineage>
</organism>
<accession>A0A5N6TSQ1</accession>
<keyword evidence="1" id="KW-1133">Transmembrane helix</keyword>
<keyword evidence="1" id="KW-0812">Transmembrane</keyword>
<reference evidence="2 3" key="1">
    <citation type="submission" date="2019-04" db="EMBL/GenBank/DDBJ databases">
        <title>Friends and foes A comparative genomics study of 23 Aspergillus species from section Flavi.</title>
        <authorList>
            <consortium name="DOE Joint Genome Institute"/>
            <person name="Kjaerbolling I."/>
            <person name="Vesth T."/>
            <person name="Frisvad J.C."/>
            <person name="Nybo J.L."/>
            <person name="Theobald S."/>
            <person name="Kildgaard S."/>
            <person name="Isbrandt T."/>
            <person name="Kuo A."/>
            <person name="Sato A."/>
            <person name="Lyhne E.K."/>
            <person name="Kogle M.E."/>
            <person name="Wiebenga A."/>
            <person name="Kun R.S."/>
            <person name="Lubbers R.J."/>
            <person name="Makela M.R."/>
            <person name="Barry K."/>
            <person name="Chovatia M."/>
            <person name="Clum A."/>
            <person name="Daum C."/>
            <person name="Haridas S."/>
            <person name="He G."/>
            <person name="LaButti K."/>
            <person name="Lipzen A."/>
            <person name="Mondo S."/>
            <person name="Riley R."/>
            <person name="Salamov A."/>
            <person name="Simmons B.A."/>
            <person name="Magnuson J.K."/>
            <person name="Henrissat B."/>
            <person name="Mortensen U.H."/>
            <person name="Larsen T.O."/>
            <person name="Devries R.P."/>
            <person name="Grigoriev I.V."/>
            <person name="Machida M."/>
            <person name="Baker S.E."/>
            <person name="Andersen M.R."/>
        </authorList>
    </citation>
    <scope>NUCLEOTIDE SEQUENCE [LARGE SCALE GENOMIC DNA]</scope>
    <source>
        <strain evidence="2 3">IBT 18842</strain>
    </source>
</reference>
<dbReference type="EMBL" id="ML742124">
    <property type="protein sequence ID" value="KAE8149388.1"/>
    <property type="molecule type" value="Genomic_DNA"/>
</dbReference>
<dbReference type="InterPro" id="IPR029675">
    <property type="entry name" value="PGAP4"/>
</dbReference>
<name>A0A5N6TSQ1_ASPAV</name>
<dbReference type="AlphaFoldDB" id="A0A5N6TSQ1"/>
<dbReference type="GO" id="GO:0000139">
    <property type="term" value="C:Golgi membrane"/>
    <property type="evidence" value="ECO:0007669"/>
    <property type="project" value="InterPro"/>
</dbReference>
<evidence type="ECO:0000313" key="2">
    <source>
        <dbReference type="EMBL" id="KAE8149388.1"/>
    </source>
</evidence>
<gene>
    <name evidence="2" type="ORF">BDV25DRAFT_2883</name>
</gene>
<protein>
    <recommendedName>
        <fullName evidence="4">Integral membrane protein</fullName>
    </recommendedName>
</protein>
<dbReference type="GO" id="GO:0006506">
    <property type="term" value="P:GPI anchor biosynthetic process"/>
    <property type="evidence" value="ECO:0007669"/>
    <property type="project" value="InterPro"/>
</dbReference>